<keyword evidence="11" id="KW-1185">Reference proteome</keyword>
<dbReference type="InterPro" id="IPR051361">
    <property type="entry name" value="ThrE/Ser_Exporter"/>
</dbReference>
<dbReference type="Proteomes" id="UP000292082">
    <property type="component" value="Unassembled WGS sequence"/>
</dbReference>
<proteinExistence type="inferred from homology"/>
<protein>
    <submittedName>
        <fullName evidence="10">Uncharacterized protein</fullName>
    </submittedName>
</protein>
<evidence type="ECO:0000256" key="5">
    <source>
        <dbReference type="ARBA" id="ARBA00034125"/>
    </source>
</evidence>
<evidence type="ECO:0000313" key="10">
    <source>
        <dbReference type="EMBL" id="TBU51826.1"/>
    </source>
</evidence>
<evidence type="ECO:0000256" key="7">
    <source>
        <dbReference type="SAM" id="Phobius"/>
    </source>
</evidence>
<feature type="compositionally biased region" description="Basic and acidic residues" evidence="6">
    <location>
        <begin position="188"/>
        <end position="203"/>
    </location>
</feature>
<evidence type="ECO:0000256" key="1">
    <source>
        <dbReference type="ARBA" id="ARBA00004141"/>
    </source>
</evidence>
<feature type="transmembrane region" description="Helical" evidence="7">
    <location>
        <begin position="754"/>
        <end position="771"/>
    </location>
</feature>
<feature type="compositionally biased region" description="Polar residues" evidence="6">
    <location>
        <begin position="393"/>
        <end position="414"/>
    </location>
</feature>
<feature type="region of interest" description="Disordered" evidence="6">
    <location>
        <begin position="232"/>
        <end position="315"/>
    </location>
</feature>
<dbReference type="Pfam" id="PF06738">
    <property type="entry name" value="ThrE"/>
    <property type="match status" value="1"/>
</dbReference>
<feature type="region of interest" description="Disordered" evidence="6">
    <location>
        <begin position="359"/>
        <end position="414"/>
    </location>
</feature>
<feature type="transmembrane region" description="Helical" evidence="7">
    <location>
        <begin position="783"/>
        <end position="803"/>
    </location>
</feature>
<feature type="transmembrane region" description="Helical" evidence="7">
    <location>
        <begin position="668"/>
        <end position="689"/>
    </location>
</feature>
<evidence type="ECO:0000256" key="4">
    <source>
        <dbReference type="ARBA" id="ARBA00023136"/>
    </source>
</evidence>
<comment type="similarity">
    <text evidence="5">Belongs to the ThrE exporter (TC 2.A.79) family.</text>
</comment>
<feature type="compositionally biased region" description="Polar residues" evidence="6">
    <location>
        <begin position="88"/>
        <end position="97"/>
    </location>
</feature>
<comment type="subcellular location">
    <subcellularLocation>
        <location evidence="1">Membrane</location>
        <topology evidence="1">Multi-pass membrane protein</topology>
    </subcellularLocation>
</comment>
<feature type="transmembrane region" description="Helical" evidence="7">
    <location>
        <begin position="616"/>
        <end position="633"/>
    </location>
</feature>
<keyword evidence="3 7" id="KW-1133">Transmembrane helix</keyword>
<evidence type="ECO:0000259" key="8">
    <source>
        <dbReference type="Pfam" id="PF06738"/>
    </source>
</evidence>
<evidence type="ECO:0000256" key="3">
    <source>
        <dbReference type="ARBA" id="ARBA00022989"/>
    </source>
</evidence>
<feature type="domain" description="Threonine/Serine exporter ThrE" evidence="9">
    <location>
        <begin position="778"/>
        <end position="895"/>
    </location>
</feature>
<dbReference type="AlphaFoldDB" id="A0A4Q9PGU7"/>
<name>A0A4Q9PGU7_9APHY</name>
<evidence type="ECO:0000256" key="6">
    <source>
        <dbReference type="SAM" id="MobiDB-lite"/>
    </source>
</evidence>
<keyword evidence="4 7" id="KW-0472">Membrane</keyword>
<dbReference type="PANTHER" id="PTHR31082">
    <property type="entry name" value="PHEROMONE-REGULATED MEMBRANE PROTEIN 10"/>
    <property type="match status" value="1"/>
</dbReference>
<feature type="transmembrane region" description="Helical" evidence="7">
    <location>
        <begin position="878"/>
        <end position="899"/>
    </location>
</feature>
<evidence type="ECO:0000259" key="9">
    <source>
        <dbReference type="Pfam" id="PF12821"/>
    </source>
</evidence>
<feature type="compositionally biased region" description="Basic and acidic residues" evidence="6">
    <location>
        <begin position="167"/>
        <end position="181"/>
    </location>
</feature>
<dbReference type="InterPro" id="IPR024528">
    <property type="entry name" value="ThrE_2"/>
</dbReference>
<dbReference type="EMBL" id="ML145283">
    <property type="protein sequence ID" value="TBU51826.1"/>
    <property type="molecule type" value="Genomic_DNA"/>
</dbReference>
<feature type="region of interest" description="Disordered" evidence="6">
    <location>
        <begin position="1"/>
        <end position="133"/>
    </location>
</feature>
<dbReference type="GO" id="GO:0016020">
    <property type="term" value="C:membrane"/>
    <property type="evidence" value="ECO:0007669"/>
    <property type="project" value="UniProtKB-SubCell"/>
</dbReference>
<dbReference type="GO" id="GO:0022857">
    <property type="term" value="F:transmembrane transporter activity"/>
    <property type="evidence" value="ECO:0007669"/>
    <property type="project" value="InterPro"/>
</dbReference>
<sequence>MDTPPNVNGSGGSDPASAQPDTRPPGGTRRSGNKTPRRVQWIFEEGQATTSPRALDEHGLDPEAFETLTHALERHRSSSIDGGHITPPLSNRLSTAMSPGTSLPSSPTTEAPSLHNVPGEAFIDGNETAGLPGRDIEQYSQAQAQKVLRAHKYNFFKSRGKHRHRRSESQPDAREEYEDKGKKSRRGFFRDRGTSSDVEKTAEARGATTPRTSQPTGVLSALLSMYEHTSGLTSRSSFDDSRTASLYNGPSSATSSAIAMPPPPAPARTEGYFPPQPQPQASTSTASLRPPNHPWTRVPFGNGRPPKSRGGAGVFGPLIAGTGNITGVAAPVSATVAPDLKRPGYHLSRYSLDEGKVPRVGAAGAGERKSLTRSRSVHSLRSPVASGPPTPGSEETVSPQHSTGGSQSPTATNKRWSGVLKDLPKFSGRWTPSTVPSTPATDVGVDEWHESAAEEKKEKRRKRKKAEIWITRHVAEIVCRQEFILKLTRAMMMFGGPTHRLQAQIKATAKVLDIELSCMYLPDMMLISFDDAATGTSNIKFIRQGSALDIGKLQEAHELYWKVIHDDISVKDASVELDELMRRRPLYRNWQIVLIGGACSASICSVSFNGSFIDSLVSFPLGCLLILIQFFAARNELYSNIFEITVATFFSFIAAALSSLPFFCYSAIASSSVVLILPGFIVLCGSLELSSRNIVSGAVRVCFACIYSLFLGFGLAIGATAYSKLTNRTIAGSDDLTCGLSHDPNGPWWQRTPSLWWAFLTVPAYSLFLSLRQHTPWNRRELYLLVVISCIGWVTNHFTGTRFRNRNDISAAVGALAVGLVSNLYGRFFYGSAFVVMITGILFQLPSGLANGGLFTFVQQQTNGSSTNESYLSGFQTALQLISVSIGLTVGLGISLVLVHPIPSRRRAAGLFTL</sequence>
<gene>
    <name evidence="10" type="ORF">BD310DRAFT_313351</name>
</gene>
<accession>A0A4Q9PGU7</accession>
<dbReference type="PANTHER" id="PTHR31082:SF4">
    <property type="entry name" value="PHEROMONE-REGULATED MEMBRANE PROTEIN 10"/>
    <property type="match status" value="1"/>
</dbReference>
<feature type="transmembrane region" description="Helical" evidence="7">
    <location>
        <begin position="701"/>
        <end position="722"/>
    </location>
</feature>
<feature type="region of interest" description="Disordered" evidence="6">
    <location>
        <begin position="155"/>
        <end position="217"/>
    </location>
</feature>
<dbReference type="InterPro" id="IPR010619">
    <property type="entry name" value="ThrE-like_N"/>
</dbReference>
<evidence type="ECO:0000313" key="11">
    <source>
        <dbReference type="Proteomes" id="UP000292082"/>
    </source>
</evidence>
<feature type="transmembrane region" description="Helical" evidence="7">
    <location>
        <begin position="809"/>
        <end position="826"/>
    </location>
</feature>
<feature type="transmembrane region" description="Helical" evidence="7">
    <location>
        <begin position="833"/>
        <end position="858"/>
    </location>
</feature>
<feature type="compositionally biased region" description="Basic residues" evidence="6">
    <location>
        <begin position="155"/>
        <end position="166"/>
    </location>
</feature>
<feature type="compositionally biased region" description="Low complexity" evidence="6">
    <location>
        <begin position="98"/>
        <end position="109"/>
    </location>
</feature>
<keyword evidence="2 7" id="KW-0812">Transmembrane</keyword>
<feature type="compositionally biased region" description="Low complexity" evidence="6">
    <location>
        <begin position="250"/>
        <end position="259"/>
    </location>
</feature>
<dbReference type="Pfam" id="PF12821">
    <property type="entry name" value="ThrE_2"/>
    <property type="match status" value="1"/>
</dbReference>
<feature type="transmembrane region" description="Helical" evidence="7">
    <location>
        <begin position="640"/>
        <end position="662"/>
    </location>
</feature>
<reference evidence="10 11" key="1">
    <citation type="submission" date="2019-01" db="EMBL/GenBank/DDBJ databases">
        <title>Draft genome sequences of three monokaryotic isolates of the white-rot basidiomycete fungus Dichomitus squalens.</title>
        <authorList>
            <consortium name="DOE Joint Genome Institute"/>
            <person name="Lopez S.C."/>
            <person name="Andreopoulos B."/>
            <person name="Pangilinan J."/>
            <person name="Lipzen A."/>
            <person name="Riley R."/>
            <person name="Ahrendt S."/>
            <person name="Ng V."/>
            <person name="Barry K."/>
            <person name="Daum C."/>
            <person name="Grigoriev I.V."/>
            <person name="Hilden K.S."/>
            <person name="Makela M.R."/>
            <person name="de Vries R.P."/>
        </authorList>
    </citation>
    <scope>NUCLEOTIDE SEQUENCE [LARGE SCALE GENOMIC DNA]</scope>
    <source>
        <strain evidence="10 11">CBS 464.89</strain>
    </source>
</reference>
<feature type="domain" description="Threonine/serine exporter-like N-terminal" evidence="8">
    <location>
        <begin position="482"/>
        <end position="720"/>
    </location>
</feature>
<organism evidence="10 11">
    <name type="scientific">Dichomitus squalens</name>
    <dbReference type="NCBI Taxonomy" id="114155"/>
    <lineage>
        <taxon>Eukaryota</taxon>
        <taxon>Fungi</taxon>
        <taxon>Dikarya</taxon>
        <taxon>Basidiomycota</taxon>
        <taxon>Agaricomycotina</taxon>
        <taxon>Agaricomycetes</taxon>
        <taxon>Polyporales</taxon>
        <taxon>Polyporaceae</taxon>
        <taxon>Dichomitus</taxon>
    </lineage>
</organism>
<evidence type="ECO:0000256" key="2">
    <source>
        <dbReference type="ARBA" id="ARBA00022692"/>
    </source>
</evidence>